<proteinExistence type="predicted"/>
<feature type="domain" description="HTH tetR-type" evidence="5">
    <location>
        <begin position="36"/>
        <end position="96"/>
    </location>
</feature>
<sequence length="256" mass="27832">MTANDGEGTADPDRTLALLWRHTLGEQPGARGPKQKTTVDAVVANGIALADEEGLEAFSMRKVAERMGMGVMSLYTYVPGREDLIGLMVDQVTGEVPHPQLAGDLRSRLDTVARHLWAECRRHPWLLSVDTSRPALGPHISDRYEWELSAVEGIGLSDIDMDQVVTLVAGFVLSAARMARDMDQTQQRSGVSDAEWWAANAPVLEKVMDGSRYPLAGRVGQAVGEVYQAASNPQLAFEFGLARVLDGIMAYVGADR</sequence>
<evidence type="ECO:0000313" key="6">
    <source>
        <dbReference type="EMBL" id="PWC07732.1"/>
    </source>
</evidence>
<dbReference type="Pfam" id="PF00440">
    <property type="entry name" value="TetR_N"/>
    <property type="match status" value="1"/>
</dbReference>
<dbReference type="GO" id="GO:0045892">
    <property type="term" value="P:negative regulation of DNA-templated transcription"/>
    <property type="evidence" value="ECO:0007669"/>
    <property type="project" value="InterPro"/>
</dbReference>
<gene>
    <name evidence="6" type="ORF">DF223_04555</name>
</gene>
<reference evidence="7" key="1">
    <citation type="submission" date="2018-04" db="EMBL/GenBank/DDBJ databases">
        <authorList>
            <person name="Liu S."/>
            <person name="Wang Z."/>
            <person name="Li J."/>
        </authorList>
    </citation>
    <scope>NUCLEOTIDE SEQUENCE [LARGE SCALE GENOMIC DNA]</scope>
    <source>
        <strain evidence="7">622</strain>
    </source>
</reference>
<dbReference type="InterPro" id="IPR036271">
    <property type="entry name" value="Tet_transcr_reg_TetR-rel_C_sf"/>
</dbReference>
<dbReference type="GO" id="GO:0003700">
    <property type="term" value="F:DNA-binding transcription factor activity"/>
    <property type="evidence" value="ECO:0007669"/>
    <property type="project" value="TreeGrafter"/>
</dbReference>
<keyword evidence="3" id="KW-0804">Transcription</keyword>
<comment type="caution">
    <text evidence="6">The sequence shown here is derived from an EMBL/GenBank/DDBJ whole genome shotgun (WGS) entry which is preliminary data.</text>
</comment>
<dbReference type="InterPro" id="IPR009057">
    <property type="entry name" value="Homeodomain-like_sf"/>
</dbReference>
<dbReference type="Pfam" id="PF02909">
    <property type="entry name" value="TetR_C_1"/>
    <property type="match status" value="1"/>
</dbReference>
<accession>A0A2U1TFR9</accession>
<evidence type="ECO:0000256" key="1">
    <source>
        <dbReference type="ARBA" id="ARBA00023015"/>
    </source>
</evidence>
<dbReference type="Proteomes" id="UP000244962">
    <property type="component" value="Unassembled WGS sequence"/>
</dbReference>
<keyword evidence="2 4" id="KW-0238">DNA-binding</keyword>
<name>A0A2U1TFR9_9MICO</name>
<dbReference type="InterPro" id="IPR001647">
    <property type="entry name" value="HTH_TetR"/>
</dbReference>
<dbReference type="GO" id="GO:0000976">
    <property type="term" value="F:transcription cis-regulatory region binding"/>
    <property type="evidence" value="ECO:0007669"/>
    <property type="project" value="TreeGrafter"/>
</dbReference>
<dbReference type="Gene3D" id="1.10.357.10">
    <property type="entry name" value="Tetracycline Repressor, domain 2"/>
    <property type="match status" value="1"/>
</dbReference>
<dbReference type="EMBL" id="QEFB01000002">
    <property type="protein sequence ID" value="PWC07732.1"/>
    <property type="molecule type" value="Genomic_DNA"/>
</dbReference>
<evidence type="ECO:0000256" key="4">
    <source>
        <dbReference type="PROSITE-ProRule" id="PRU00335"/>
    </source>
</evidence>
<dbReference type="InterPro" id="IPR050109">
    <property type="entry name" value="HTH-type_TetR-like_transc_reg"/>
</dbReference>
<keyword evidence="7" id="KW-1185">Reference proteome</keyword>
<evidence type="ECO:0000259" key="5">
    <source>
        <dbReference type="PROSITE" id="PS50977"/>
    </source>
</evidence>
<organism evidence="6 7">
    <name type="scientific">Mycetocola zhujimingii</name>
    <dbReference type="NCBI Taxonomy" id="2079792"/>
    <lineage>
        <taxon>Bacteria</taxon>
        <taxon>Bacillati</taxon>
        <taxon>Actinomycetota</taxon>
        <taxon>Actinomycetes</taxon>
        <taxon>Micrococcales</taxon>
        <taxon>Microbacteriaceae</taxon>
        <taxon>Mycetocola</taxon>
    </lineage>
</organism>
<evidence type="ECO:0000256" key="3">
    <source>
        <dbReference type="ARBA" id="ARBA00023163"/>
    </source>
</evidence>
<dbReference type="SUPFAM" id="SSF46689">
    <property type="entry name" value="Homeodomain-like"/>
    <property type="match status" value="1"/>
</dbReference>
<protein>
    <submittedName>
        <fullName evidence="6">TetR family transcriptional regulator</fullName>
    </submittedName>
</protein>
<dbReference type="PANTHER" id="PTHR30055">
    <property type="entry name" value="HTH-TYPE TRANSCRIPTIONAL REGULATOR RUTR"/>
    <property type="match status" value="1"/>
</dbReference>
<keyword evidence="1" id="KW-0805">Transcription regulation</keyword>
<evidence type="ECO:0000313" key="7">
    <source>
        <dbReference type="Proteomes" id="UP000244962"/>
    </source>
</evidence>
<evidence type="ECO:0000256" key="2">
    <source>
        <dbReference type="ARBA" id="ARBA00023125"/>
    </source>
</evidence>
<dbReference type="InterPro" id="IPR004111">
    <property type="entry name" value="Repressor_TetR_C"/>
</dbReference>
<dbReference type="Gene3D" id="1.10.10.60">
    <property type="entry name" value="Homeodomain-like"/>
    <property type="match status" value="1"/>
</dbReference>
<dbReference type="PROSITE" id="PS50977">
    <property type="entry name" value="HTH_TETR_2"/>
    <property type="match status" value="1"/>
</dbReference>
<dbReference type="PANTHER" id="PTHR30055:SF151">
    <property type="entry name" value="TRANSCRIPTIONAL REGULATORY PROTEIN"/>
    <property type="match status" value="1"/>
</dbReference>
<dbReference type="RefSeq" id="WP_108962348.1">
    <property type="nucleotide sequence ID" value="NZ_QEFB01000002.1"/>
</dbReference>
<dbReference type="AlphaFoldDB" id="A0A2U1TFR9"/>
<feature type="DNA-binding region" description="H-T-H motif" evidence="4">
    <location>
        <begin position="59"/>
        <end position="78"/>
    </location>
</feature>
<dbReference type="SUPFAM" id="SSF48498">
    <property type="entry name" value="Tetracyclin repressor-like, C-terminal domain"/>
    <property type="match status" value="1"/>
</dbReference>